<dbReference type="Proteomes" id="UP000189981">
    <property type="component" value="Unassembled WGS sequence"/>
</dbReference>
<proteinExistence type="predicted"/>
<reference evidence="2" key="1">
    <citation type="submission" date="2017-02" db="EMBL/GenBank/DDBJ databases">
        <authorList>
            <person name="Varghese N."/>
            <person name="Submissions S."/>
        </authorList>
    </citation>
    <scope>NUCLEOTIDE SEQUENCE [LARGE SCALE GENOMIC DNA]</scope>
    <source>
        <strain evidence="2">DSM 22385</strain>
    </source>
</reference>
<gene>
    <name evidence="1" type="ORF">SAMN05661099_2272</name>
</gene>
<dbReference type="EMBL" id="FUYR01000002">
    <property type="protein sequence ID" value="SKB68984.1"/>
    <property type="molecule type" value="Genomic_DNA"/>
</dbReference>
<evidence type="ECO:0000313" key="2">
    <source>
        <dbReference type="Proteomes" id="UP000189981"/>
    </source>
</evidence>
<dbReference type="STRING" id="572036.SAMN05661099_2272"/>
<dbReference type="AlphaFoldDB" id="A0A1T5DB92"/>
<protein>
    <submittedName>
        <fullName evidence="1">Uncharacterized protein</fullName>
    </submittedName>
</protein>
<sequence length="212" mass="24036">MKMIKSIGVICLFLIILSELSMAQLKIDRNRKLSFGEVSLVELLKASDIDYALVTWLNSNWITARQDFSCIIQQKGKWYLAKLGTNDRQYVAGLDIVYVVQKQLTDDEGTSWLKSTDPDRAFSVTQEDLNKLPETCSYTTKEGVQFRVGGISDAPTTRLLQYKKGTVQSLKFYGVDFYLRKCYPHASEFGILKGLSLSSYQLSKMVSAVELR</sequence>
<accession>A0A1T5DB92</accession>
<organism evidence="1 2">
    <name type="scientific">Daejeonella lutea</name>
    <dbReference type="NCBI Taxonomy" id="572036"/>
    <lineage>
        <taxon>Bacteria</taxon>
        <taxon>Pseudomonadati</taxon>
        <taxon>Bacteroidota</taxon>
        <taxon>Sphingobacteriia</taxon>
        <taxon>Sphingobacteriales</taxon>
        <taxon>Sphingobacteriaceae</taxon>
        <taxon>Daejeonella</taxon>
    </lineage>
</organism>
<name>A0A1T5DB92_9SPHI</name>
<keyword evidence="2" id="KW-1185">Reference proteome</keyword>
<evidence type="ECO:0000313" key="1">
    <source>
        <dbReference type="EMBL" id="SKB68984.1"/>
    </source>
</evidence>